<comment type="caution">
    <text evidence="5">The sequence shown here is derived from an EMBL/GenBank/DDBJ whole genome shotgun (WGS) entry which is preliminary data.</text>
</comment>
<name>A0A7K3MBX5_9ACTN</name>
<evidence type="ECO:0000259" key="4">
    <source>
        <dbReference type="PROSITE" id="PS01124"/>
    </source>
</evidence>
<proteinExistence type="predicted"/>
<dbReference type="PANTHER" id="PTHR46796">
    <property type="entry name" value="HTH-TYPE TRANSCRIPTIONAL ACTIVATOR RHAS-RELATED"/>
    <property type="match status" value="1"/>
</dbReference>
<dbReference type="SUPFAM" id="SSF51215">
    <property type="entry name" value="Regulatory protein AraC"/>
    <property type="match status" value="1"/>
</dbReference>
<evidence type="ECO:0000313" key="5">
    <source>
        <dbReference type="EMBL" id="NDL60776.1"/>
    </source>
</evidence>
<keyword evidence="3" id="KW-0804">Transcription</keyword>
<reference evidence="5 6" key="1">
    <citation type="submission" date="2019-11" db="EMBL/GenBank/DDBJ databases">
        <authorList>
            <person name="Li X.-J."/>
            <person name="Feng X.-M."/>
        </authorList>
    </citation>
    <scope>NUCLEOTIDE SEQUENCE [LARGE SCALE GENOMIC DNA]</scope>
    <source>
        <strain evidence="5 6">XMNu-373</strain>
    </source>
</reference>
<dbReference type="AlphaFoldDB" id="A0A7K3MBX5"/>
<keyword evidence="2" id="KW-0238">DNA-binding</keyword>
<dbReference type="InterPro" id="IPR037923">
    <property type="entry name" value="HTH-like"/>
</dbReference>
<feature type="domain" description="HTH araC/xylS-type" evidence="4">
    <location>
        <begin position="173"/>
        <end position="270"/>
    </location>
</feature>
<dbReference type="InterPro" id="IPR050204">
    <property type="entry name" value="AraC_XylS_family_regulators"/>
</dbReference>
<sequence>MDEAGSQRGRPTAWRPAVPGIAEVFHAHFVDHIYPVHTHSAWTLLIVDDGAIRFDLDRQQHGTAGSMVTVLPPDVPHDGRSATAHGFRKRVLYLEPSVLGSGLVGAAVDSPGFDDAVLWHRIHQLHVSLSHPGDAFEAESRLAFIRERLRRHLRHLAPAATRRYAPAPQRLAGQLRDLLDARTTTGLTLADAAEHLHAHPAHLVRSFTMSFGLPPHLYLTGRRIDIARRLLLAGQRPSEVALAAGFYDQSHFTRHFRRYVGTTPARFASGRDSAQIHTRP</sequence>
<evidence type="ECO:0000313" key="6">
    <source>
        <dbReference type="Proteomes" id="UP000460435"/>
    </source>
</evidence>
<dbReference type="SMART" id="SM00342">
    <property type="entry name" value="HTH_ARAC"/>
    <property type="match status" value="1"/>
</dbReference>
<keyword evidence="1" id="KW-0805">Transcription regulation</keyword>
<dbReference type="Pfam" id="PF02311">
    <property type="entry name" value="AraC_binding"/>
    <property type="match status" value="1"/>
</dbReference>
<dbReference type="PANTHER" id="PTHR46796:SF2">
    <property type="entry name" value="TRANSCRIPTIONAL REGULATORY PROTEIN"/>
    <property type="match status" value="1"/>
</dbReference>
<dbReference type="GO" id="GO:0003700">
    <property type="term" value="F:DNA-binding transcription factor activity"/>
    <property type="evidence" value="ECO:0007669"/>
    <property type="project" value="InterPro"/>
</dbReference>
<dbReference type="GO" id="GO:0043565">
    <property type="term" value="F:sequence-specific DNA binding"/>
    <property type="evidence" value="ECO:0007669"/>
    <property type="project" value="InterPro"/>
</dbReference>
<accession>A0A7K3MBX5</accession>
<dbReference type="Pfam" id="PF12833">
    <property type="entry name" value="HTH_18"/>
    <property type="match status" value="1"/>
</dbReference>
<gene>
    <name evidence="5" type="ORF">F7O44_27240</name>
</gene>
<dbReference type="InterPro" id="IPR009057">
    <property type="entry name" value="Homeodomain-like_sf"/>
</dbReference>
<dbReference type="InterPro" id="IPR018060">
    <property type="entry name" value="HTH_AraC"/>
</dbReference>
<dbReference type="SUPFAM" id="SSF46689">
    <property type="entry name" value="Homeodomain-like"/>
    <property type="match status" value="1"/>
</dbReference>
<keyword evidence="6" id="KW-1185">Reference proteome</keyword>
<evidence type="ECO:0000256" key="3">
    <source>
        <dbReference type="ARBA" id="ARBA00023163"/>
    </source>
</evidence>
<dbReference type="RefSeq" id="WP_162453481.1">
    <property type="nucleotide sequence ID" value="NZ_WLZY01000014.1"/>
</dbReference>
<evidence type="ECO:0000256" key="2">
    <source>
        <dbReference type="ARBA" id="ARBA00023125"/>
    </source>
</evidence>
<organism evidence="5 6">
    <name type="scientific">Phytoactinopolyspora mesophila</name>
    <dbReference type="NCBI Taxonomy" id="2650750"/>
    <lineage>
        <taxon>Bacteria</taxon>
        <taxon>Bacillati</taxon>
        <taxon>Actinomycetota</taxon>
        <taxon>Actinomycetes</taxon>
        <taxon>Jiangellales</taxon>
        <taxon>Jiangellaceae</taxon>
        <taxon>Phytoactinopolyspora</taxon>
    </lineage>
</organism>
<protein>
    <submittedName>
        <fullName evidence="5">Helix-turn-helix domain-containing protein</fullName>
    </submittedName>
</protein>
<dbReference type="InterPro" id="IPR003313">
    <property type="entry name" value="AraC-bd"/>
</dbReference>
<dbReference type="EMBL" id="WLZY01000014">
    <property type="protein sequence ID" value="NDL60776.1"/>
    <property type="molecule type" value="Genomic_DNA"/>
</dbReference>
<evidence type="ECO:0000256" key="1">
    <source>
        <dbReference type="ARBA" id="ARBA00023015"/>
    </source>
</evidence>
<dbReference type="Gene3D" id="1.10.10.60">
    <property type="entry name" value="Homeodomain-like"/>
    <property type="match status" value="1"/>
</dbReference>
<dbReference type="PROSITE" id="PS01124">
    <property type="entry name" value="HTH_ARAC_FAMILY_2"/>
    <property type="match status" value="1"/>
</dbReference>
<dbReference type="Proteomes" id="UP000460435">
    <property type="component" value="Unassembled WGS sequence"/>
</dbReference>